<reference evidence="2 3" key="1">
    <citation type="submission" date="2019-01" db="EMBL/GenBank/DDBJ databases">
        <title>The genome sequence of Lactobacillus crispatus L49.</title>
        <authorList>
            <person name="Zhong J."/>
            <person name="Zhang J."/>
        </authorList>
    </citation>
    <scope>NUCLEOTIDE SEQUENCE [LARGE SCALE GENOMIC DNA]</scope>
    <source>
        <strain evidence="2 3">L49</strain>
    </source>
</reference>
<dbReference type="RefSeq" id="WP_060463794.1">
    <property type="nucleotide sequence ID" value="NZ_JAAUWJ010000043.1"/>
</dbReference>
<comment type="caution">
    <text evidence="2">The sequence shown here is derived from an EMBL/GenBank/DDBJ whole genome shotgun (WGS) entry which is preliminary data.</text>
</comment>
<evidence type="ECO:0000313" key="4">
    <source>
        <dbReference type="Proteomes" id="UP001434419"/>
    </source>
</evidence>
<reference evidence="1" key="2">
    <citation type="submission" date="2024-06" db="EMBL/GenBank/DDBJ databases">
        <title>Vaginal Lactobacillus fatty acid response mechanisms reveal a metabolite-targeted strategy for bacterial vaginosis treatment.</title>
        <authorList>
            <person name="Zhu M."/>
            <person name="Blainey P.C."/>
            <person name="Bloom S.M."/>
            <person name="Kwon D.S."/>
        </authorList>
    </citation>
    <scope>NUCLEOTIDE SEQUENCE</scope>
    <source>
        <strain evidence="1">194_F1_1</strain>
    </source>
</reference>
<accession>A0A135ZGH4</accession>
<evidence type="ECO:0000313" key="2">
    <source>
        <dbReference type="EMBL" id="RXF57221.1"/>
    </source>
</evidence>
<keyword evidence="4" id="KW-1185">Reference proteome</keyword>
<protein>
    <submittedName>
        <fullName evidence="2">Uncharacterized protein</fullName>
    </submittedName>
</protein>
<dbReference type="Proteomes" id="UP000289808">
    <property type="component" value="Unassembled WGS sequence"/>
</dbReference>
<dbReference type="EMBL" id="JBETVU010000007">
    <property type="protein sequence ID" value="MES5148482.1"/>
    <property type="molecule type" value="Genomic_DNA"/>
</dbReference>
<sequence>MIVHFKSETINRKLCSALGGLTFMLRRGYISSNQPLKICMTVKENDGVSVFYIDLYLKQDKIEKLIHKLIPFANYNGNLNDKILENEHDYFELLLHENGQLSKTIKKFIQYTWNGLIETYSINLDWDKIIYQNERIEYHYNRGFAQ</sequence>
<dbReference type="EMBL" id="SCLX01000049">
    <property type="protein sequence ID" value="RXF57221.1"/>
    <property type="molecule type" value="Genomic_DNA"/>
</dbReference>
<organism evidence="2 3">
    <name type="scientific">Lactobacillus crispatus</name>
    <dbReference type="NCBI Taxonomy" id="47770"/>
    <lineage>
        <taxon>Bacteria</taxon>
        <taxon>Bacillati</taxon>
        <taxon>Bacillota</taxon>
        <taxon>Bacilli</taxon>
        <taxon>Lactobacillales</taxon>
        <taxon>Lactobacillaceae</taxon>
        <taxon>Lactobacillus</taxon>
    </lineage>
</organism>
<dbReference type="AlphaFoldDB" id="A0A135ZGH4"/>
<evidence type="ECO:0000313" key="3">
    <source>
        <dbReference type="Proteomes" id="UP000289808"/>
    </source>
</evidence>
<gene>
    <name evidence="1" type="ORF">ABVC42_00715</name>
    <name evidence="2" type="ORF">ERD32_08110</name>
</gene>
<name>A0A135ZGH4_9LACO</name>
<evidence type="ECO:0000313" key="1">
    <source>
        <dbReference type="EMBL" id="MES5148482.1"/>
    </source>
</evidence>
<proteinExistence type="predicted"/>
<dbReference type="Proteomes" id="UP001434419">
    <property type="component" value="Unassembled WGS sequence"/>
</dbReference>